<evidence type="ECO:0000313" key="2">
    <source>
        <dbReference type="EMBL" id="OMP12395.1"/>
    </source>
</evidence>
<accession>A0A1R3KZ76</accession>
<name>A0A1R3KZ76_9ROSI</name>
<evidence type="ECO:0000313" key="3">
    <source>
        <dbReference type="Proteomes" id="UP000187203"/>
    </source>
</evidence>
<dbReference type="Proteomes" id="UP000187203">
    <property type="component" value="Unassembled WGS sequence"/>
</dbReference>
<evidence type="ECO:0000256" key="1">
    <source>
        <dbReference type="SAM" id="MobiDB-lite"/>
    </source>
</evidence>
<reference evidence="3" key="1">
    <citation type="submission" date="2013-09" db="EMBL/GenBank/DDBJ databases">
        <title>Corchorus olitorius genome sequencing.</title>
        <authorList>
            <person name="Alam M."/>
            <person name="Haque M.S."/>
            <person name="Islam M.S."/>
            <person name="Emdad E.M."/>
            <person name="Islam M.M."/>
            <person name="Ahmed B."/>
            <person name="Halim A."/>
            <person name="Hossen Q.M.M."/>
            <person name="Hossain M.Z."/>
            <person name="Ahmed R."/>
            <person name="Khan M.M."/>
            <person name="Islam R."/>
            <person name="Rashid M.M."/>
            <person name="Khan S.A."/>
            <person name="Rahman M.S."/>
            <person name="Alam M."/>
            <person name="Yahiya A.S."/>
            <person name="Khan M.S."/>
            <person name="Azam M.S."/>
            <person name="Haque T."/>
            <person name="Lashkar M.Z.H."/>
            <person name="Akhand A.I."/>
            <person name="Morshed G."/>
            <person name="Roy S."/>
            <person name="Uddin K.S."/>
            <person name="Rabeya T."/>
            <person name="Hossain A.S."/>
            <person name="Chowdhury A."/>
            <person name="Snigdha A.R."/>
            <person name="Mortoza M.S."/>
            <person name="Matin S.A."/>
            <person name="Hoque S.M.E."/>
            <person name="Islam M.K."/>
            <person name="Roy D.K."/>
            <person name="Haider R."/>
            <person name="Moosa M.M."/>
            <person name="Elias S.M."/>
            <person name="Hasan A.M."/>
            <person name="Jahan S."/>
            <person name="Shafiuddin M."/>
            <person name="Mahmood N."/>
            <person name="Shommy N.S."/>
        </authorList>
    </citation>
    <scope>NUCLEOTIDE SEQUENCE [LARGE SCALE GENOMIC DNA]</scope>
    <source>
        <strain evidence="3">cv. O-4</strain>
    </source>
</reference>
<dbReference type="AlphaFoldDB" id="A0A1R3KZ76"/>
<sequence>MTLRSEKVNSASSSKGIPFFPGNETTLKASY</sequence>
<feature type="region of interest" description="Disordered" evidence="1">
    <location>
        <begin position="1"/>
        <end position="31"/>
    </location>
</feature>
<dbReference type="EMBL" id="AWUE01009432">
    <property type="protein sequence ID" value="OMP12395.1"/>
    <property type="molecule type" value="Genomic_DNA"/>
</dbReference>
<comment type="caution">
    <text evidence="2">The sequence shown here is derived from an EMBL/GenBank/DDBJ whole genome shotgun (WGS) entry which is preliminary data.</text>
</comment>
<protein>
    <submittedName>
        <fullName evidence="2">Uncharacterized protein</fullName>
    </submittedName>
</protein>
<gene>
    <name evidence="2" type="ORF">COLO4_03254</name>
</gene>
<organism evidence="2 3">
    <name type="scientific">Corchorus olitorius</name>
    <dbReference type="NCBI Taxonomy" id="93759"/>
    <lineage>
        <taxon>Eukaryota</taxon>
        <taxon>Viridiplantae</taxon>
        <taxon>Streptophyta</taxon>
        <taxon>Embryophyta</taxon>
        <taxon>Tracheophyta</taxon>
        <taxon>Spermatophyta</taxon>
        <taxon>Magnoliopsida</taxon>
        <taxon>eudicotyledons</taxon>
        <taxon>Gunneridae</taxon>
        <taxon>Pentapetalae</taxon>
        <taxon>rosids</taxon>
        <taxon>malvids</taxon>
        <taxon>Malvales</taxon>
        <taxon>Malvaceae</taxon>
        <taxon>Grewioideae</taxon>
        <taxon>Apeibeae</taxon>
        <taxon>Corchorus</taxon>
    </lineage>
</organism>
<keyword evidence="3" id="KW-1185">Reference proteome</keyword>
<proteinExistence type="predicted"/>